<dbReference type="PANTHER" id="PTHR43549">
    <property type="entry name" value="MULTIDRUG RESISTANCE PROTEIN YPNP-RELATED"/>
    <property type="match status" value="1"/>
</dbReference>
<evidence type="ECO:0000313" key="9">
    <source>
        <dbReference type="EMBL" id="CAE6457697.1"/>
    </source>
</evidence>
<evidence type="ECO:0000313" key="10">
    <source>
        <dbReference type="Proteomes" id="UP000663846"/>
    </source>
</evidence>
<dbReference type="InterPro" id="IPR052031">
    <property type="entry name" value="Membrane_Transporter-Flippase"/>
</dbReference>
<feature type="transmembrane region" description="Helical" evidence="8">
    <location>
        <begin position="491"/>
        <end position="514"/>
    </location>
</feature>
<dbReference type="AlphaFoldDB" id="A0A8H3BK41"/>
<keyword evidence="5 8" id="KW-1133">Transmembrane helix</keyword>
<evidence type="ECO:0000256" key="7">
    <source>
        <dbReference type="SAM" id="MobiDB-lite"/>
    </source>
</evidence>
<dbReference type="PANTHER" id="PTHR43549:SF2">
    <property type="entry name" value="MULTIDRUG RESISTANCE PROTEIN NORM-RELATED"/>
    <property type="match status" value="1"/>
</dbReference>
<dbReference type="GO" id="GO:0005886">
    <property type="term" value="C:plasma membrane"/>
    <property type="evidence" value="ECO:0007669"/>
    <property type="project" value="UniProtKB-SubCell"/>
</dbReference>
<reference evidence="9" key="1">
    <citation type="submission" date="2021-01" db="EMBL/GenBank/DDBJ databases">
        <authorList>
            <person name="Kaushik A."/>
        </authorList>
    </citation>
    <scope>NUCLEOTIDE SEQUENCE</scope>
    <source>
        <strain evidence="9">AG1-1C</strain>
    </source>
</reference>
<name>A0A8H3BK41_9AGAM</name>
<evidence type="ECO:0000256" key="8">
    <source>
        <dbReference type="SAM" id="Phobius"/>
    </source>
</evidence>
<comment type="subcellular location">
    <subcellularLocation>
        <location evidence="1">Cell membrane</location>
        <topology evidence="1">Multi-pass membrane protein</topology>
    </subcellularLocation>
</comment>
<proteinExistence type="predicted"/>
<keyword evidence="4 8" id="KW-0812">Transmembrane</keyword>
<keyword evidence="2" id="KW-0813">Transport</keyword>
<dbReference type="EMBL" id="CAJMWS010000668">
    <property type="protein sequence ID" value="CAE6457697.1"/>
    <property type="molecule type" value="Genomic_DNA"/>
</dbReference>
<feature type="transmembrane region" description="Helical" evidence="8">
    <location>
        <begin position="269"/>
        <end position="291"/>
    </location>
</feature>
<feature type="transmembrane region" description="Helical" evidence="8">
    <location>
        <begin position="526"/>
        <end position="552"/>
    </location>
</feature>
<evidence type="ECO:0000256" key="6">
    <source>
        <dbReference type="ARBA" id="ARBA00023136"/>
    </source>
</evidence>
<sequence>MTDNRSWGTVDSGFELRHQFCFQKPPSHPIEHGKFTFEFYGAGLFSSTSQAERAPVADTASQKTGEDIEQDNSFQEEMPKRLSRNTYTGALLINILASALPAIYDTLVKIWISKIDSSFVVTTDAYTYINVIVEVLNEGLPRASYLVIGDSAMPLAARVNLVCTLIAFQTVAGLVMSLIFVASASRLAAAFVPASVRAASIGYVRISSFSALTSATETAVSLATRAIDRPDVPFMISLCRTLANIILDFIFLSTFRIKTVREPTVNTQASIRMACNGIGCIAGLLYFIYVARRLRLDGERKSVWVPKWSSLVALAKPGMHTLIESAVRNALYLWLIHGIVDLGSDYATAWGIFNTIRWGLVMVPVNALAATSATFVGHEWGLWRERALTRGSTQASLADIIGPRKFISSHKTSGIFRPALLSTLIALVVEVPLCLAFSFWLTRPFARYLSGSDTVAKITAQMWRSIDWCYIMYGTDTQLASILLATRPKWYLVNSLIVNVLWVFPWAVALQVGIPITESSAWKYHSIVFGGSLVFTFIVTIATVIVWGIWLLRGKVKKL</sequence>
<feature type="transmembrane region" description="Helical" evidence="8">
    <location>
        <begin position="86"/>
        <end position="104"/>
    </location>
</feature>
<feature type="region of interest" description="Disordered" evidence="7">
    <location>
        <begin position="51"/>
        <end position="73"/>
    </location>
</feature>
<keyword evidence="3" id="KW-1003">Cell membrane</keyword>
<feature type="transmembrane region" description="Helical" evidence="8">
    <location>
        <begin position="234"/>
        <end position="257"/>
    </location>
</feature>
<evidence type="ECO:0000256" key="1">
    <source>
        <dbReference type="ARBA" id="ARBA00004651"/>
    </source>
</evidence>
<evidence type="ECO:0000256" key="3">
    <source>
        <dbReference type="ARBA" id="ARBA00022475"/>
    </source>
</evidence>
<evidence type="ECO:0000256" key="2">
    <source>
        <dbReference type="ARBA" id="ARBA00022448"/>
    </source>
</evidence>
<dbReference type="Proteomes" id="UP000663846">
    <property type="component" value="Unassembled WGS sequence"/>
</dbReference>
<protein>
    <submittedName>
        <fullName evidence="9">Uncharacterized protein</fullName>
    </submittedName>
</protein>
<organism evidence="9 10">
    <name type="scientific">Rhizoctonia solani</name>
    <dbReference type="NCBI Taxonomy" id="456999"/>
    <lineage>
        <taxon>Eukaryota</taxon>
        <taxon>Fungi</taxon>
        <taxon>Dikarya</taxon>
        <taxon>Basidiomycota</taxon>
        <taxon>Agaricomycotina</taxon>
        <taxon>Agaricomycetes</taxon>
        <taxon>Cantharellales</taxon>
        <taxon>Ceratobasidiaceae</taxon>
        <taxon>Rhizoctonia</taxon>
    </lineage>
</organism>
<accession>A0A8H3BK41</accession>
<evidence type="ECO:0000256" key="4">
    <source>
        <dbReference type="ARBA" id="ARBA00022692"/>
    </source>
</evidence>
<comment type="caution">
    <text evidence="9">The sequence shown here is derived from an EMBL/GenBank/DDBJ whole genome shotgun (WGS) entry which is preliminary data.</text>
</comment>
<feature type="transmembrane region" description="Helical" evidence="8">
    <location>
        <begin position="419"/>
        <end position="442"/>
    </location>
</feature>
<gene>
    <name evidence="9" type="ORF">RDB_LOCUS154633</name>
</gene>
<evidence type="ECO:0000256" key="5">
    <source>
        <dbReference type="ARBA" id="ARBA00022989"/>
    </source>
</evidence>
<feature type="transmembrane region" description="Helical" evidence="8">
    <location>
        <begin position="159"/>
        <end position="181"/>
    </location>
</feature>
<keyword evidence="6 8" id="KW-0472">Membrane</keyword>